<evidence type="ECO:0000256" key="6">
    <source>
        <dbReference type="ARBA" id="ARBA00023136"/>
    </source>
</evidence>
<name>A0ABP6LWA1_9MICC</name>
<feature type="domain" description="Major facilitator superfamily (MFS) profile" evidence="8">
    <location>
        <begin position="25"/>
        <end position="500"/>
    </location>
</feature>
<dbReference type="EMBL" id="BAAAVT010000009">
    <property type="protein sequence ID" value="GAA3064209.1"/>
    <property type="molecule type" value="Genomic_DNA"/>
</dbReference>
<feature type="transmembrane region" description="Helical" evidence="7">
    <location>
        <begin position="238"/>
        <end position="257"/>
    </location>
</feature>
<feature type="transmembrane region" description="Helical" evidence="7">
    <location>
        <begin position="211"/>
        <end position="232"/>
    </location>
</feature>
<feature type="transmembrane region" description="Helical" evidence="7">
    <location>
        <begin position="149"/>
        <end position="169"/>
    </location>
</feature>
<dbReference type="Gene3D" id="1.20.1250.20">
    <property type="entry name" value="MFS general substrate transporter like domains"/>
    <property type="match status" value="1"/>
</dbReference>
<feature type="transmembrane region" description="Helical" evidence="7">
    <location>
        <begin position="342"/>
        <end position="365"/>
    </location>
</feature>
<feature type="transmembrane region" description="Helical" evidence="7">
    <location>
        <begin position="62"/>
        <end position="79"/>
    </location>
</feature>
<evidence type="ECO:0000256" key="1">
    <source>
        <dbReference type="ARBA" id="ARBA00004651"/>
    </source>
</evidence>
<keyword evidence="5 7" id="KW-1133">Transmembrane helix</keyword>
<accession>A0ABP6LWA1</accession>
<feature type="transmembrane region" description="Helical" evidence="7">
    <location>
        <begin position="91"/>
        <end position="110"/>
    </location>
</feature>
<dbReference type="PANTHER" id="PTHR42718:SF47">
    <property type="entry name" value="METHYL VIOLOGEN RESISTANCE PROTEIN SMVA"/>
    <property type="match status" value="1"/>
</dbReference>
<dbReference type="PANTHER" id="PTHR42718">
    <property type="entry name" value="MAJOR FACILITATOR SUPERFAMILY MULTIDRUG TRANSPORTER MFSC"/>
    <property type="match status" value="1"/>
</dbReference>
<dbReference type="Proteomes" id="UP001500236">
    <property type="component" value="Unassembled WGS sequence"/>
</dbReference>
<evidence type="ECO:0000313" key="9">
    <source>
        <dbReference type="EMBL" id="GAA3064209.1"/>
    </source>
</evidence>
<evidence type="ECO:0000313" key="10">
    <source>
        <dbReference type="Proteomes" id="UP001500236"/>
    </source>
</evidence>
<sequence>MTTASLPVVDTGPGQQLSRWQRWSVLVIVSSALLLITLDNTVLYTALPRLTEDLQASTSQSLWIINAYPLVIAGLLPGSGSLGDRLGHKRLFQYGLVIFGLASLAAAFSPTAETLIAARALLAVGAAAMMPATLALIRISFPMERERNVAIAVWASVSLVGMAIGPIVGGLLLEHFWWGSVFLINVPIAVAGLLAIILIGPPNRRNPSKHWDGVSSAQVMVGLTASVLAIKSLAENHINWPLVIGSAVVAAASLTVFGRRQTRRQEPLIDFTMFRNKAFTGGMVAAATSVFAIMGAQLASTQRFQLVEGYTPLEAGLLVSVIAVGSLPLALIGGAVLQRTGLLLLIGGGLSTAAVGAGVAVVGAAQHLLPVLVLGLLIMGAGLGASISVASTAIMGNVPPRRAGMAASIEEVSYEFGGLVAVATMGSLLNFAYFRFLVLPTGAGEFADASPTAALTSGRSDVVLAAADAMDGAFVAVLVAVAVVLVAGAATTLSLLRRYTPGTASQAYPGNH</sequence>
<dbReference type="InterPro" id="IPR036259">
    <property type="entry name" value="MFS_trans_sf"/>
</dbReference>
<feature type="transmembrane region" description="Helical" evidence="7">
    <location>
        <begin position="25"/>
        <end position="47"/>
    </location>
</feature>
<feature type="transmembrane region" description="Helical" evidence="7">
    <location>
        <begin position="116"/>
        <end position="137"/>
    </location>
</feature>
<gene>
    <name evidence="9" type="ORF">GCM10010529_16610</name>
</gene>
<reference evidence="10" key="1">
    <citation type="journal article" date="2019" name="Int. J. Syst. Evol. Microbiol.">
        <title>The Global Catalogue of Microorganisms (GCM) 10K type strain sequencing project: providing services to taxonomists for standard genome sequencing and annotation.</title>
        <authorList>
            <consortium name="The Broad Institute Genomics Platform"/>
            <consortium name="The Broad Institute Genome Sequencing Center for Infectious Disease"/>
            <person name="Wu L."/>
            <person name="Ma J."/>
        </authorList>
    </citation>
    <scope>NUCLEOTIDE SEQUENCE [LARGE SCALE GENOMIC DNA]</scope>
    <source>
        <strain evidence="10">JCM 14309</strain>
    </source>
</reference>
<dbReference type="SUPFAM" id="SSF103473">
    <property type="entry name" value="MFS general substrate transporter"/>
    <property type="match status" value="1"/>
</dbReference>
<dbReference type="Gene3D" id="1.20.1720.10">
    <property type="entry name" value="Multidrug resistance protein D"/>
    <property type="match status" value="1"/>
</dbReference>
<protein>
    <submittedName>
        <fullName evidence="9">MFS transporter</fullName>
    </submittedName>
</protein>
<dbReference type="RefSeq" id="WP_344685847.1">
    <property type="nucleotide sequence ID" value="NZ_BAAAVT010000009.1"/>
</dbReference>
<evidence type="ECO:0000256" key="7">
    <source>
        <dbReference type="SAM" id="Phobius"/>
    </source>
</evidence>
<dbReference type="PROSITE" id="PS50850">
    <property type="entry name" value="MFS"/>
    <property type="match status" value="1"/>
</dbReference>
<keyword evidence="2" id="KW-0813">Transport</keyword>
<dbReference type="CDD" id="cd17321">
    <property type="entry name" value="MFS_MMR_MDR_like"/>
    <property type="match status" value="1"/>
</dbReference>
<evidence type="ECO:0000256" key="2">
    <source>
        <dbReference type="ARBA" id="ARBA00022448"/>
    </source>
</evidence>
<dbReference type="InterPro" id="IPR011701">
    <property type="entry name" value="MFS"/>
</dbReference>
<feature type="transmembrane region" description="Helical" evidence="7">
    <location>
        <begin position="371"/>
        <end position="395"/>
    </location>
</feature>
<dbReference type="Pfam" id="PF07690">
    <property type="entry name" value="MFS_1"/>
    <property type="match status" value="1"/>
</dbReference>
<evidence type="ECO:0000259" key="8">
    <source>
        <dbReference type="PROSITE" id="PS50850"/>
    </source>
</evidence>
<evidence type="ECO:0000256" key="5">
    <source>
        <dbReference type="ARBA" id="ARBA00022989"/>
    </source>
</evidence>
<keyword evidence="3" id="KW-1003">Cell membrane</keyword>
<feature type="transmembrane region" description="Helical" evidence="7">
    <location>
        <begin position="175"/>
        <end position="199"/>
    </location>
</feature>
<keyword evidence="6 7" id="KW-0472">Membrane</keyword>
<feature type="transmembrane region" description="Helical" evidence="7">
    <location>
        <begin position="317"/>
        <end position="337"/>
    </location>
</feature>
<feature type="transmembrane region" description="Helical" evidence="7">
    <location>
        <begin position="473"/>
        <end position="496"/>
    </location>
</feature>
<comment type="subcellular location">
    <subcellularLocation>
        <location evidence="1">Cell membrane</location>
        <topology evidence="1">Multi-pass membrane protein</topology>
    </subcellularLocation>
</comment>
<feature type="transmembrane region" description="Helical" evidence="7">
    <location>
        <begin position="416"/>
        <end position="436"/>
    </location>
</feature>
<dbReference type="InterPro" id="IPR020846">
    <property type="entry name" value="MFS_dom"/>
</dbReference>
<evidence type="ECO:0000256" key="3">
    <source>
        <dbReference type="ARBA" id="ARBA00022475"/>
    </source>
</evidence>
<keyword evidence="10" id="KW-1185">Reference proteome</keyword>
<keyword evidence="4 7" id="KW-0812">Transmembrane</keyword>
<feature type="transmembrane region" description="Helical" evidence="7">
    <location>
        <begin position="278"/>
        <end position="297"/>
    </location>
</feature>
<organism evidence="9 10">
    <name type="scientific">Nesterenkonia aethiopica</name>
    <dbReference type="NCBI Taxonomy" id="269144"/>
    <lineage>
        <taxon>Bacteria</taxon>
        <taxon>Bacillati</taxon>
        <taxon>Actinomycetota</taxon>
        <taxon>Actinomycetes</taxon>
        <taxon>Micrococcales</taxon>
        <taxon>Micrococcaceae</taxon>
        <taxon>Nesterenkonia</taxon>
    </lineage>
</organism>
<comment type="caution">
    <text evidence="9">The sequence shown here is derived from an EMBL/GenBank/DDBJ whole genome shotgun (WGS) entry which is preliminary data.</text>
</comment>
<evidence type="ECO:0000256" key="4">
    <source>
        <dbReference type="ARBA" id="ARBA00022692"/>
    </source>
</evidence>
<proteinExistence type="predicted"/>